<dbReference type="Proteomes" id="UP000001992">
    <property type="component" value="Chromosome"/>
</dbReference>
<accession>A5UKK8</accession>
<evidence type="ECO:0000313" key="3">
    <source>
        <dbReference type="EMBL" id="ABQ86736.1"/>
    </source>
</evidence>
<evidence type="ECO:0000256" key="2">
    <source>
        <dbReference type="ARBA" id="ARBA00022679"/>
    </source>
</evidence>
<dbReference type="InterPro" id="IPR029063">
    <property type="entry name" value="SAM-dependent_MTases_sf"/>
</dbReference>
<keyword evidence="4" id="KW-1185">Reference proteome</keyword>
<dbReference type="eggNOG" id="arCOG04157">
    <property type="taxonomic scope" value="Archaea"/>
</dbReference>
<organism evidence="3 4">
    <name type="scientific">Methanobrevibacter smithii (strain ATCC 35061 / DSM 861 / OCM 144 / PS)</name>
    <dbReference type="NCBI Taxonomy" id="420247"/>
    <lineage>
        <taxon>Archaea</taxon>
        <taxon>Methanobacteriati</taxon>
        <taxon>Methanobacteriota</taxon>
        <taxon>Methanomada group</taxon>
        <taxon>Methanobacteria</taxon>
        <taxon>Methanobacteriales</taxon>
        <taxon>Methanobacteriaceae</taxon>
        <taxon>Methanobrevibacter</taxon>
    </lineage>
</organism>
<dbReference type="GeneID" id="78817156"/>
<proteinExistence type="predicted"/>
<keyword evidence="1 3" id="KW-0489">Methyltransferase</keyword>
<dbReference type="EnsemblBacteria" id="ABQ86736">
    <property type="protein sequence ID" value="ABQ86736"/>
    <property type="gene ID" value="Msm_0531"/>
</dbReference>
<dbReference type="GO" id="GO:0003886">
    <property type="term" value="F:DNA (cytosine-5-)-methyltransferase activity"/>
    <property type="evidence" value="ECO:0007669"/>
    <property type="project" value="UniProtKB-EC"/>
</dbReference>
<protein>
    <submittedName>
        <fullName evidence="3">Adenine/cytosine DNA methyltransferase</fullName>
        <ecNumber evidence="3">2.1.1.37</ecNumber>
    </submittedName>
</protein>
<dbReference type="EMBL" id="CP000678">
    <property type="protein sequence ID" value="ABQ86736.1"/>
    <property type="molecule type" value="Genomic_DNA"/>
</dbReference>
<dbReference type="HOGENOM" id="CLU_1118227_0_0_2"/>
<dbReference type="KEGG" id="msi:Msm_0531"/>
<dbReference type="Pfam" id="PF00145">
    <property type="entry name" value="DNA_methylase"/>
    <property type="match status" value="1"/>
</dbReference>
<dbReference type="BioCyc" id="MSMI420247:GHWZ-537-MONOMER"/>
<dbReference type="SUPFAM" id="SSF53335">
    <property type="entry name" value="S-adenosyl-L-methionine-dependent methyltransferases"/>
    <property type="match status" value="1"/>
</dbReference>
<name>A5UKK8_METS3</name>
<keyword evidence="2 3" id="KW-0808">Transferase</keyword>
<reference evidence="3 4" key="1">
    <citation type="journal article" date="2007" name="Proc. Natl. Acad. Sci. U.S.A.">
        <title>Genomic and metabolic adaptations of Methanobrevibacter smithii to the human gut.</title>
        <authorList>
            <person name="Samuel B.S."/>
            <person name="Hansen E.E."/>
            <person name="Manchester J.K."/>
            <person name="Coutinho P.M."/>
            <person name="Henrissat B."/>
            <person name="Fulton R."/>
            <person name="Latreille P."/>
            <person name="Kim K."/>
            <person name="Wilson R.K."/>
            <person name="Gordon J.I."/>
        </authorList>
    </citation>
    <scope>NUCLEOTIDE SEQUENCE [LARGE SCALE GENOMIC DNA]</scope>
    <source>
        <strain evidence="4">ATCC 35061 / DSM 861 / OCM 144 / PS</strain>
    </source>
</reference>
<gene>
    <name evidence="3" type="ordered locus">Msm_0531</name>
</gene>
<dbReference type="REBASE" id="15574">
    <property type="entry name" value="M.MsmAORF531P"/>
</dbReference>
<evidence type="ECO:0000313" key="4">
    <source>
        <dbReference type="Proteomes" id="UP000001992"/>
    </source>
</evidence>
<dbReference type="RefSeq" id="WP_011953956.1">
    <property type="nucleotide sequence ID" value="NC_009515.1"/>
</dbReference>
<dbReference type="EC" id="2.1.1.37" evidence="3"/>
<dbReference type="AlphaFoldDB" id="A5UKK8"/>
<dbReference type="GO" id="GO:0032259">
    <property type="term" value="P:methylation"/>
    <property type="evidence" value="ECO:0007669"/>
    <property type="project" value="UniProtKB-KW"/>
</dbReference>
<sequence length="248" mass="28693">MKKAYKILQTHENQIINFKDYGANSSRTRSVTIGVRRDLIDKVHPLDLFPDKEEPKTLIEVIGNLSSLNEMGEIDPSDIYHHFKPYREDMRAWIHDISEGESAFDNEDINKRPHKIVDGEIVVHNNKHGDKYTRQCWDKVGPCVHTYMANLASQNTVHPVDDRAFSIHELLLLMNIPNNFKWSEISEEELNNLPLEEKQQFLKENEANIRECIGEAVPTIIMQKIAKNIKKVLITGKKSQKKGQTRLI</sequence>
<dbReference type="STRING" id="420247.Msm_0531"/>
<dbReference type="InterPro" id="IPR001525">
    <property type="entry name" value="C5_MeTfrase"/>
</dbReference>
<evidence type="ECO:0000256" key="1">
    <source>
        <dbReference type="ARBA" id="ARBA00022603"/>
    </source>
</evidence>
<dbReference type="Gene3D" id="3.90.120.10">
    <property type="entry name" value="DNA Methylase, subunit A, domain 2"/>
    <property type="match status" value="1"/>
</dbReference>
<dbReference type="PATRIC" id="fig|420247.28.peg.529"/>